<dbReference type="Proteomes" id="UP000267251">
    <property type="component" value="Unassembled WGS sequence"/>
</dbReference>
<sequence length="179" mass="20321">MSDLLFPPHLISPSVQKALPKGYHMRPLSSADFEKGFLEALSHLTDVGSPTKASFIERFAYMKTHNHEYFTLVIEHTERQKIVAAGTIFVERKFIRGNGLVGHIEDIVVHESARGLQFGRYIIEALKYVGASTSCYKIILDCSEKNVPFYVKCGFKQNEVKMAWYIPKEAERALPLSKL</sequence>
<dbReference type="PANTHER" id="PTHR13355">
    <property type="entry name" value="GLUCOSAMINE 6-PHOSPHATE N-ACETYLTRANSFERASE"/>
    <property type="match status" value="1"/>
</dbReference>
<keyword evidence="4 8" id="KW-0808">Transferase</keyword>
<reference evidence="11" key="1">
    <citation type="journal article" date="2018" name="Nat. Microbiol.">
        <title>Leveraging single-cell genomics to expand the fungal tree of life.</title>
        <authorList>
            <person name="Ahrendt S.R."/>
            <person name="Quandt C.A."/>
            <person name="Ciobanu D."/>
            <person name="Clum A."/>
            <person name="Salamov A."/>
            <person name="Andreopoulos B."/>
            <person name="Cheng J.F."/>
            <person name="Woyke T."/>
            <person name="Pelin A."/>
            <person name="Henrissat B."/>
            <person name="Reynolds N.K."/>
            <person name="Benny G.L."/>
            <person name="Smith M.E."/>
            <person name="James T.Y."/>
            <person name="Grigoriev I.V."/>
        </authorList>
    </citation>
    <scope>NUCLEOTIDE SEQUENCE [LARGE SCALE GENOMIC DNA]</scope>
</reference>
<keyword evidence="5" id="KW-0256">Endoplasmic reticulum</keyword>
<dbReference type="GO" id="GO:0006048">
    <property type="term" value="P:UDP-N-acetylglucosamine biosynthetic process"/>
    <property type="evidence" value="ECO:0007669"/>
    <property type="project" value="UniProtKB-UniRule"/>
</dbReference>
<dbReference type="EMBL" id="KZ988599">
    <property type="protein sequence ID" value="RKP11882.1"/>
    <property type="molecule type" value="Genomic_DNA"/>
</dbReference>
<dbReference type="Pfam" id="PF00583">
    <property type="entry name" value="Acetyltransf_1"/>
    <property type="match status" value="1"/>
</dbReference>
<keyword evidence="11" id="KW-1185">Reference proteome</keyword>
<evidence type="ECO:0000256" key="7">
    <source>
        <dbReference type="ARBA" id="ARBA00023315"/>
    </source>
</evidence>
<proteinExistence type="inferred from homology"/>
<evidence type="ECO:0000256" key="4">
    <source>
        <dbReference type="ARBA" id="ARBA00022679"/>
    </source>
</evidence>
<dbReference type="GO" id="GO:0004343">
    <property type="term" value="F:glucosamine 6-phosphate N-acetyltransferase activity"/>
    <property type="evidence" value="ECO:0007669"/>
    <property type="project" value="UniProtKB-UniRule"/>
</dbReference>
<protein>
    <recommendedName>
        <fullName evidence="8">Glucosamine 6-phosphate N-acetyltransferase</fullName>
        <ecNumber evidence="8">2.3.1.4</ecNumber>
    </recommendedName>
</protein>
<name>A0A4P9Y0A3_9FUNG</name>
<evidence type="ECO:0000313" key="10">
    <source>
        <dbReference type="EMBL" id="RKP11882.1"/>
    </source>
</evidence>
<dbReference type="SUPFAM" id="SSF55729">
    <property type="entry name" value="Acyl-CoA N-acyltransferases (Nat)"/>
    <property type="match status" value="1"/>
</dbReference>
<dbReference type="FunFam" id="3.40.630.30:FF:000048">
    <property type="entry name" value="Glucosamine 6-phosphate N-acetyltransferase"/>
    <property type="match status" value="1"/>
</dbReference>
<keyword evidence="7 8" id="KW-0012">Acyltransferase</keyword>
<evidence type="ECO:0000256" key="5">
    <source>
        <dbReference type="ARBA" id="ARBA00022824"/>
    </source>
</evidence>
<evidence type="ECO:0000256" key="1">
    <source>
        <dbReference type="ARBA" id="ARBA00004184"/>
    </source>
</evidence>
<dbReference type="Gene3D" id="3.40.630.30">
    <property type="match status" value="1"/>
</dbReference>
<dbReference type="UniPathway" id="UPA00113">
    <property type="reaction ID" value="UER00529"/>
</dbReference>
<comment type="subunit">
    <text evidence="3">Homodimer.</text>
</comment>
<dbReference type="EC" id="2.3.1.4" evidence="8"/>
<accession>A0A4P9Y0A3</accession>
<evidence type="ECO:0000259" key="9">
    <source>
        <dbReference type="PROSITE" id="PS51186"/>
    </source>
</evidence>
<organism evidence="10 11">
    <name type="scientific">Piptocephalis cylindrospora</name>
    <dbReference type="NCBI Taxonomy" id="1907219"/>
    <lineage>
        <taxon>Eukaryota</taxon>
        <taxon>Fungi</taxon>
        <taxon>Fungi incertae sedis</taxon>
        <taxon>Zoopagomycota</taxon>
        <taxon>Zoopagomycotina</taxon>
        <taxon>Zoopagomycetes</taxon>
        <taxon>Zoopagales</taxon>
        <taxon>Piptocephalidaceae</taxon>
        <taxon>Piptocephalis</taxon>
    </lineage>
</organism>
<dbReference type="PROSITE" id="PS51186">
    <property type="entry name" value="GNAT"/>
    <property type="match status" value="1"/>
</dbReference>
<keyword evidence="6" id="KW-0472">Membrane</keyword>
<comment type="pathway">
    <text evidence="8">Nucleotide-sugar biosynthesis; UDP-N-acetyl-alpha-D-glucosamine biosynthesis; N-acetyl-alpha-D-glucosamine 1-phosphate from alpha-D-glucosamine 6-phosphate (route I): step 1/2.</text>
</comment>
<dbReference type="InterPro" id="IPR000182">
    <property type="entry name" value="GNAT_dom"/>
</dbReference>
<gene>
    <name evidence="10" type="ORF">BJ684DRAFT_21542</name>
</gene>
<evidence type="ECO:0000256" key="8">
    <source>
        <dbReference type="RuleBase" id="RU365086"/>
    </source>
</evidence>
<evidence type="ECO:0000256" key="2">
    <source>
        <dbReference type="ARBA" id="ARBA00004586"/>
    </source>
</evidence>
<comment type="similarity">
    <text evidence="8">Belongs to the acetyltransferase family. GNA1 subfamily.</text>
</comment>
<evidence type="ECO:0000256" key="6">
    <source>
        <dbReference type="ARBA" id="ARBA00023136"/>
    </source>
</evidence>
<evidence type="ECO:0000256" key="3">
    <source>
        <dbReference type="ARBA" id="ARBA00011738"/>
    </source>
</evidence>
<evidence type="ECO:0000313" key="11">
    <source>
        <dbReference type="Proteomes" id="UP000267251"/>
    </source>
</evidence>
<dbReference type="InterPro" id="IPR016181">
    <property type="entry name" value="Acyl_CoA_acyltransferase"/>
</dbReference>
<dbReference type="PANTHER" id="PTHR13355:SF11">
    <property type="entry name" value="GLUCOSAMINE 6-PHOSPHATE N-ACETYLTRANSFERASE"/>
    <property type="match status" value="1"/>
</dbReference>
<dbReference type="GO" id="GO:0005789">
    <property type="term" value="C:endoplasmic reticulum membrane"/>
    <property type="evidence" value="ECO:0007669"/>
    <property type="project" value="UniProtKB-SubCell"/>
</dbReference>
<dbReference type="InterPro" id="IPR039143">
    <property type="entry name" value="GNPNAT1-like"/>
</dbReference>
<comment type="subcellular location">
    <subcellularLocation>
        <location evidence="1">Endomembrane system</location>
        <topology evidence="1">Peripheral membrane protein</topology>
    </subcellularLocation>
    <subcellularLocation>
        <location evidence="2">Endoplasmic reticulum membrane</location>
    </subcellularLocation>
</comment>
<comment type="catalytic activity">
    <reaction evidence="8">
        <text>D-glucosamine 6-phosphate + acetyl-CoA = N-acetyl-D-glucosamine 6-phosphate + CoA + H(+)</text>
        <dbReference type="Rhea" id="RHEA:10292"/>
        <dbReference type="ChEBI" id="CHEBI:15378"/>
        <dbReference type="ChEBI" id="CHEBI:57287"/>
        <dbReference type="ChEBI" id="CHEBI:57288"/>
        <dbReference type="ChEBI" id="CHEBI:57513"/>
        <dbReference type="ChEBI" id="CHEBI:58725"/>
        <dbReference type="EC" id="2.3.1.4"/>
    </reaction>
</comment>
<feature type="domain" description="N-acetyltransferase" evidence="9">
    <location>
        <begin position="23"/>
        <end position="179"/>
    </location>
</feature>
<dbReference type="OrthoDB" id="10039976at2759"/>
<dbReference type="AlphaFoldDB" id="A0A4P9Y0A3"/>